<feature type="transmembrane region" description="Helical" evidence="1">
    <location>
        <begin position="155"/>
        <end position="171"/>
    </location>
</feature>
<evidence type="ECO:0000259" key="2">
    <source>
        <dbReference type="PROSITE" id="PS50887"/>
    </source>
</evidence>
<feature type="transmembrane region" description="Helical" evidence="1">
    <location>
        <begin position="96"/>
        <end position="117"/>
    </location>
</feature>
<reference evidence="3" key="2">
    <citation type="submission" date="2006-05" db="EMBL/GenBank/DDBJ databases">
        <title>Sequencing of the draft genome and assembly of Desulfuromonas acetoxidans DSM 684.</title>
        <authorList>
            <consortium name="US DOE Joint Genome Institute (JGI-PGF)"/>
            <person name="Copeland A."/>
            <person name="Lucas S."/>
            <person name="Lapidus A."/>
            <person name="Barry K."/>
            <person name="Detter J.C."/>
            <person name="Glavina del Rio T."/>
            <person name="Hammon N."/>
            <person name="Israni S."/>
            <person name="Dalin E."/>
            <person name="Tice H."/>
            <person name="Bruce D."/>
            <person name="Pitluck S."/>
            <person name="Richardson P."/>
        </authorList>
    </citation>
    <scope>NUCLEOTIDE SEQUENCE [LARGE SCALE GENOMIC DNA]</scope>
    <source>
        <strain evidence="3">DSM 684</strain>
    </source>
</reference>
<dbReference type="InterPro" id="IPR000160">
    <property type="entry name" value="GGDEF_dom"/>
</dbReference>
<dbReference type="SUPFAM" id="SSF55073">
    <property type="entry name" value="Nucleotide cyclase"/>
    <property type="match status" value="1"/>
</dbReference>
<dbReference type="InterPro" id="IPR029787">
    <property type="entry name" value="Nucleotide_cyclase"/>
</dbReference>
<feature type="transmembrane region" description="Helical" evidence="1">
    <location>
        <begin position="40"/>
        <end position="58"/>
    </location>
</feature>
<keyword evidence="1" id="KW-1133">Transmembrane helix</keyword>
<dbReference type="PANTHER" id="PTHR46663">
    <property type="entry name" value="DIGUANYLATE CYCLASE DGCT-RELATED"/>
    <property type="match status" value="1"/>
</dbReference>
<feature type="transmembrane region" description="Helical" evidence="1">
    <location>
        <begin position="64"/>
        <end position="84"/>
    </location>
</feature>
<dbReference type="NCBIfam" id="TIGR00254">
    <property type="entry name" value="GGDEF"/>
    <property type="match status" value="1"/>
</dbReference>
<organism evidence="3 4">
    <name type="scientific">Desulfuromonas acetoxidans (strain DSM 684 / 11070)</name>
    <dbReference type="NCBI Taxonomy" id="281689"/>
    <lineage>
        <taxon>Bacteria</taxon>
        <taxon>Pseudomonadati</taxon>
        <taxon>Thermodesulfobacteriota</taxon>
        <taxon>Desulfuromonadia</taxon>
        <taxon>Desulfuromonadales</taxon>
        <taxon>Desulfuromonadaceae</taxon>
        <taxon>Desulfuromonas</taxon>
    </lineage>
</organism>
<dbReference type="Gene3D" id="3.30.70.270">
    <property type="match status" value="1"/>
</dbReference>
<sequence length="508" mass="57211">MPSFVSLFSGFSQHTEHVRTSDTLKEERVRLLYSNLPSSVGISALLLVLIIFVFNSVIAHERLYGWSALLGVVLFGRALFHLYWKKYRSGAAKQLDWLFWFRLGAIITGVLWGVGGVVLTPQESLSHKIYISFAVGGLSAGAAITMAVDRVCVNSYLFSVLVPHIVFLLTVGDKMSLGMATMMTLFLLFLLPSAKQLRLQFEENCNLRHQAIESALRFRQMLESSPIAARIADAETNQVLFANSSYMTLIDTTPDQILSIVTTAYYPNTDVYADMMRKLCHGKQVTNELVELCSPDGNSWVKWVLASYIAVEYENKSAVLGWFYDITDRKIMEEEVEKMAYYDVLTGLPNRSLFFDRLKQALIKADREKRLVGLLFLDLDKFKPVNDQYGHHVGDVLLKAVSERICGCLRRKTDSVARIGGDEFVILLPTLATIEDGVKIGEKIREELNQPFVVDGKTLDVSSSIGMSVYPTHADDEHDLIKTADIAMYYAKADGRNRINVYYEAMVR</sequence>
<reference evidence="3" key="1">
    <citation type="submission" date="2006-05" db="EMBL/GenBank/DDBJ databases">
        <title>Annotation of the draft genome assembly of Desulfuromonas acetoxidans DSM 684.</title>
        <authorList>
            <consortium name="US DOE Joint Genome Institute (JGI-ORNL)"/>
            <person name="Larimer F."/>
            <person name="Land M."/>
            <person name="Hauser L."/>
        </authorList>
    </citation>
    <scope>NUCLEOTIDE SEQUENCE [LARGE SCALE GENOMIC DNA]</scope>
    <source>
        <strain evidence="3">DSM 684</strain>
    </source>
</reference>
<dbReference type="InterPro" id="IPR000014">
    <property type="entry name" value="PAS"/>
</dbReference>
<dbReference type="NCBIfam" id="TIGR00229">
    <property type="entry name" value="sensory_box"/>
    <property type="match status" value="1"/>
</dbReference>
<accession>Q1K2M9</accession>
<dbReference type="InterPro" id="IPR035965">
    <property type="entry name" value="PAS-like_dom_sf"/>
</dbReference>
<feature type="domain" description="GGDEF" evidence="2">
    <location>
        <begin position="370"/>
        <end position="504"/>
    </location>
</feature>
<dbReference type="EMBL" id="AAEW02000003">
    <property type="protein sequence ID" value="EAT16852.1"/>
    <property type="molecule type" value="Genomic_DNA"/>
</dbReference>
<dbReference type="SMART" id="SM00267">
    <property type="entry name" value="GGDEF"/>
    <property type="match status" value="1"/>
</dbReference>
<name>Q1K2M9_DESA6</name>
<feature type="transmembrane region" description="Helical" evidence="1">
    <location>
        <begin position="129"/>
        <end position="148"/>
    </location>
</feature>
<dbReference type="SUPFAM" id="SSF55785">
    <property type="entry name" value="PYP-like sensor domain (PAS domain)"/>
    <property type="match status" value="1"/>
</dbReference>
<evidence type="ECO:0000256" key="1">
    <source>
        <dbReference type="SAM" id="Phobius"/>
    </source>
</evidence>
<dbReference type="PROSITE" id="PS50887">
    <property type="entry name" value="GGDEF"/>
    <property type="match status" value="1"/>
</dbReference>
<protein>
    <submittedName>
        <fullName evidence="3">Diguanylate cyclase with PAS/PAC sensor</fullName>
    </submittedName>
</protein>
<keyword evidence="4" id="KW-1185">Reference proteome</keyword>
<dbReference type="Proteomes" id="UP000005695">
    <property type="component" value="Unassembled WGS sequence"/>
</dbReference>
<evidence type="ECO:0000313" key="3">
    <source>
        <dbReference type="EMBL" id="EAT16852.1"/>
    </source>
</evidence>
<dbReference type="InterPro" id="IPR043128">
    <property type="entry name" value="Rev_trsase/Diguanyl_cyclase"/>
</dbReference>
<proteinExistence type="predicted"/>
<gene>
    <name evidence="3" type="ORF">Dace_2104</name>
</gene>
<dbReference type="InterPro" id="IPR052163">
    <property type="entry name" value="DGC-Regulatory_Protein"/>
</dbReference>
<comment type="caution">
    <text evidence="3">The sequence shown here is derived from an EMBL/GenBank/DDBJ whole genome shotgun (WGS) entry which is preliminary data.</text>
</comment>
<dbReference type="AlphaFoldDB" id="Q1K2M9"/>
<dbReference type="CDD" id="cd01949">
    <property type="entry name" value="GGDEF"/>
    <property type="match status" value="1"/>
</dbReference>
<evidence type="ECO:0000313" key="4">
    <source>
        <dbReference type="Proteomes" id="UP000005695"/>
    </source>
</evidence>
<dbReference type="FunFam" id="3.30.70.270:FF:000001">
    <property type="entry name" value="Diguanylate cyclase domain protein"/>
    <property type="match status" value="1"/>
</dbReference>
<keyword evidence="1" id="KW-0472">Membrane</keyword>
<dbReference type="Pfam" id="PF00990">
    <property type="entry name" value="GGDEF"/>
    <property type="match status" value="1"/>
</dbReference>
<dbReference type="PANTHER" id="PTHR46663:SF3">
    <property type="entry name" value="SLL0267 PROTEIN"/>
    <property type="match status" value="1"/>
</dbReference>
<dbReference type="Gene3D" id="3.30.450.20">
    <property type="entry name" value="PAS domain"/>
    <property type="match status" value="1"/>
</dbReference>
<dbReference type="GO" id="GO:0003824">
    <property type="term" value="F:catalytic activity"/>
    <property type="evidence" value="ECO:0007669"/>
    <property type="project" value="UniProtKB-ARBA"/>
</dbReference>
<keyword evidence="1" id="KW-0812">Transmembrane</keyword>